<evidence type="ECO:0000256" key="8">
    <source>
        <dbReference type="ARBA" id="ARBA00022840"/>
    </source>
</evidence>
<comment type="subcellular location">
    <subcellularLocation>
        <location evidence="2">Membrane</location>
    </subcellularLocation>
</comment>
<dbReference type="Gene3D" id="3.80.10.10">
    <property type="entry name" value="Ribonuclease Inhibitor"/>
    <property type="match status" value="1"/>
</dbReference>
<name>A0A6A3ASU1_HIBSY</name>
<keyword evidence="6" id="KW-0547">Nucleotide-binding</keyword>
<dbReference type="FunFam" id="3.30.200.20:FF:000162">
    <property type="entry name" value="Adenine nucleotide alpha hydrolase-like domain kinase"/>
    <property type="match status" value="1"/>
</dbReference>
<dbReference type="PANTHER" id="PTHR45647">
    <property type="entry name" value="OS02G0152300 PROTEIN"/>
    <property type="match status" value="1"/>
</dbReference>
<evidence type="ECO:0000256" key="5">
    <source>
        <dbReference type="ARBA" id="ARBA00022737"/>
    </source>
</evidence>
<comment type="catalytic activity">
    <reaction evidence="1">
        <text>S-ubiquitinyl-[E2 ubiquitin-conjugating enzyme]-L-cysteine + [acceptor protein]-L-lysine = [E2 ubiquitin-conjugating enzyme]-L-cysteine + N(6)-ubiquitinyl-[acceptor protein]-L-lysine.</text>
        <dbReference type="EC" id="2.3.2.27"/>
    </reaction>
</comment>
<evidence type="ECO:0000256" key="1">
    <source>
        <dbReference type="ARBA" id="ARBA00000900"/>
    </source>
</evidence>
<dbReference type="EC" id="2.3.2.27" evidence="3"/>
<comment type="caution">
    <text evidence="11">The sequence shown here is derived from an EMBL/GenBank/DDBJ whole genome shotgun (WGS) entry which is preliminary data.</text>
</comment>
<keyword evidence="5" id="KW-0677">Repeat</keyword>
<feature type="region of interest" description="Disordered" evidence="9">
    <location>
        <begin position="205"/>
        <end position="241"/>
    </location>
</feature>
<dbReference type="GO" id="GO:0004713">
    <property type="term" value="F:protein tyrosine kinase activity"/>
    <property type="evidence" value="ECO:0007669"/>
    <property type="project" value="InterPro"/>
</dbReference>
<keyword evidence="4" id="KW-0433">Leucine-rich repeat</keyword>
<dbReference type="Proteomes" id="UP000436088">
    <property type="component" value="Unassembled WGS sequence"/>
</dbReference>
<dbReference type="InterPro" id="IPR020635">
    <property type="entry name" value="Tyr_kinase_cat_dom"/>
</dbReference>
<evidence type="ECO:0000259" key="10">
    <source>
        <dbReference type="PROSITE" id="PS50011"/>
    </source>
</evidence>
<sequence length="885" mass="97967">MVSVSCALSDSEILLEFKSSLTNNTALKSWRNDSGPVCNGRRSSWIGVFCENGTVWGLKLENMGLTGTIDAATLSALSRLRTLSFMNNNFNGPIPEFSNLTRNGPAQQAVSIEKRFSGQIPASVATLTKLLELKLDGNWFSGRIPDFKQKTHVYQPVLVQSIRCSQFQEDDLIMGYCDSHHSRVLILLALVVLIIISLPKRQQQASKWGSPSPPSYRKRKTGLKAGTPASSVLSPRSRSGRKALEAAPKLTFLRDDDGEKFDLPDLLKASAEILGSGCFGSSYKTALPNGTTMVVKRYKQMNSAEKEDFQEHMRRIGRLRHNNVLTLVAYYYRGMRSFFSSNSGTTTLDWPTRLKIVKGVAKGLAYLYGKGSDEDDIAMGEISRDDVEETLLTNMEKRLDLKEAVARIERLKPRNASRDDEFYSAMGDSEKTGMAREIFFLSDASARGRISPVMRSYEDTDIARALVDYILRFRSAELTTMVSKAAPDYCTVYVIGKGKISSVRSATASPPSRLDMPPPAQVLLPPPGTIPEAPNPSARSPCLRYRGSEQVTIFENKKQIRAFIPESDIFVSSGRPSTDNVSILATAQNPVANGKELQCWKLQEEQKIEEARLAEEAALSLVEKEKEKCKNVSRVEDEGKLVAASHDVRYRKYTIQDIEAATDLFSPSLKIGEGGYGPVYRCYLDHTPVAIKVLRSDATQGELQFQREVEVLSCIRHPNMVLLLGACPEYCCLRSQQVFPTPNQPEPIVHRDLKPGNICSIATTSASDVGLARLVPPSVSDSITQYRMTAAVENAIENGTFTDVLDSAVADWPMEETLAFASSAGLHQTTAKFPPQQVISKTGPTELDKATEEFRYKEAKSAIETRFISFYGPENLVKNVTIQML</sequence>
<dbReference type="InterPro" id="IPR000719">
    <property type="entry name" value="Prot_kinase_dom"/>
</dbReference>
<dbReference type="PROSITE" id="PS50011">
    <property type="entry name" value="PROTEIN_KINASE_DOM"/>
    <property type="match status" value="1"/>
</dbReference>
<reference evidence="11" key="1">
    <citation type="submission" date="2019-09" db="EMBL/GenBank/DDBJ databases">
        <title>Draft genome information of white flower Hibiscus syriacus.</title>
        <authorList>
            <person name="Kim Y.-M."/>
        </authorList>
    </citation>
    <scope>NUCLEOTIDE SEQUENCE [LARGE SCALE GENOMIC DNA]</scope>
    <source>
        <strain evidence="11">YM2019G1</strain>
    </source>
</reference>
<dbReference type="Gene3D" id="1.10.510.10">
    <property type="entry name" value="Transferase(Phosphotransferase) domain 1"/>
    <property type="match status" value="1"/>
</dbReference>
<dbReference type="EMBL" id="VEPZ02000978">
    <property type="protein sequence ID" value="KAE8705962.1"/>
    <property type="molecule type" value="Genomic_DNA"/>
</dbReference>
<dbReference type="AlphaFoldDB" id="A0A6A3ASU1"/>
<dbReference type="InterPro" id="IPR011009">
    <property type="entry name" value="Kinase-like_dom_sf"/>
</dbReference>
<keyword evidence="7" id="KW-0833">Ubl conjugation pathway</keyword>
<dbReference type="InterPro" id="IPR051348">
    <property type="entry name" value="U-box_ubiquitin_ligases"/>
</dbReference>
<dbReference type="SUPFAM" id="SSF56112">
    <property type="entry name" value="Protein kinase-like (PK-like)"/>
    <property type="match status" value="2"/>
</dbReference>
<dbReference type="Pfam" id="PF08263">
    <property type="entry name" value="LRRNT_2"/>
    <property type="match status" value="1"/>
</dbReference>
<dbReference type="SMART" id="SM00219">
    <property type="entry name" value="TyrKc"/>
    <property type="match status" value="1"/>
</dbReference>
<gene>
    <name evidence="11" type="ORF">F3Y22_tig00110415pilonHSYRG00255</name>
</gene>
<dbReference type="PANTHER" id="PTHR45647:SF37">
    <property type="entry name" value="U-BOX DOMAIN-CONTAINING PROTEIN 35-LIKE ISOFORM X1"/>
    <property type="match status" value="1"/>
</dbReference>
<evidence type="ECO:0000256" key="3">
    <source>
        <dbReference type="ARBA" id="ARBA00012483"/>
    </source>
</evidence>
<keyword evidence="8" id="KW-0067">ATP-binding</keyword>
<evidence type="ECO:0000313" key="12">
    <source>
        <dbReference type="Proteomes" id="UP000436088"/>
    </source>
</evidence>
<dbReference type="Gene3D" id="3.30.200.20">
    <property type="entry name" value="Phosphorylase Kinase, domain 1"/>
    <property type="match status" value="1"/>
</dbReference>
<evidence type="ECO:0000256" key="7">
    <source>
        <dbReference type="ARBA" id="ARBA00022786"/>
    </source>
</evidence>
<dbReference type="InterPro" id="IPR001245">
    <property type="entry name" value="Ser-Thr/Tyr_kinase_cat_dom"/>
</dbReference>
<dbReference type="InterPro" id="IPR013210">
    <property type="entry name" value="LRR_N_plant-typ"/>
</dbReference>
<proteinExistence type="predicted"/>
<keyword evidence="12" id="KW-1185">Reference proteome</keyword>
<evidence type="ECO:0000256" key="4">
    <source>
        <dbReference type="ARBA" id="ARBA00022614"/>
    </source>
</evidence>
<evidence type="ECO:0000256" key="6">
    <source>
        <dbReference type="ARBA" id="ARBA00022741"/>
    </source>
</evidence>
<dbReference type="SUPFAM" id="SSF52058">
    <property type="entry name" value="L domain-like"/>
    <property type="match status" value="1"/>
</dbReference>
<accession>A0A6A3ASU1</accession>
<dbReference type="InterPro" id="IPR032675">
    <property type="entry name" value="LRR_dom_sf"/>
</dbReference>
<evidence type="ECO:0000256" key="9">
    <source>
        <dbReference type="SAM" id="MobiDB-lite"/>
    </source>
</evidence>
<evidence type="ECO:0000256" key="2">
    <source>
        <dbReference type="ARBA" id="ARBA00004370"/>
    </source>
</evidence>
<dbReference type="GO" id="GO:0061630">
    <property type="term" value="F:ubiquitin protein ligase activity"/>
    <property type="evidence" value="ECO:0007669"/>
    <property type="project" value="UniProtKB-EC"/>
</dbReference>
<feature type="compositionally biased region" description="Polar residues" evidence="9">
    <location>
        <begin position="228"/>
        <end position="237"/>
    </location>
</feature>
<organism evidence="11 12">
    <name type="scientific">Hibiscus syriacus</name>
    <name type="common">Rose of Sharon</name>
    <dbReference type="NCBI Taxonomy" id="106335"/>
    <lineage>
        <taxon>Eukaryota</taxon>
        <taxon>Viridiplantae</taxon>
        <taxon>Streptophyta</taxon>
        <taxon>Embryophyta</taxon>
        <taxon>Tracheophyta</taxon>
        <taxon>Spermatophyta</taxon>
        <taxon>Magnoliopsida</taxon>
        <taxon>eudicotyledons</taxon>
        <taxon>Gunneridae</taxon>
        <taxon>Pentapetalae</taxon>
        <taxon>rosids</taxon>
        <taxon>malvids</taxon>
        <taxon>Malvales</taxon>
        <taxon>Malvaceae</taxon>
        <taxon>Malvoideae</taxon>
        <taxon>Hibiscus</taxon>
    </lineage>
</organism>
<dbReference type="GO" id="GO:0016020">
    <property type="term" value="C:membrane"/>
    <property type="evidence" value="ECO:0007669"/>
    <property type="project" value="UniProtKB-SubCell"/>
</dbReference>
<evidence type="ECO:0000313" key="11">
    <source>
        <dbReference type="EMBL" id="KAE8705962.1"/>
    </source>
</evidence>
<protein>
    <recommendedName>
        <fullName evidence="3">RING-type E3 ubiquitin transferase</fullName>
        <ecNumber evidence="3">2.3.2.27</ecNumber>
    </recommendedName>
</protein>
<dbReference type="Pfam" id="PF07714">
    <property type="entry name" value="PK_Tyr_Ser-Thr"/>
    <property type="match status" value="1"/>
</dbReference>
<feature type="domain" description="Protein kinase" evidence="10">
    <location>
        <begin position="665"/>
        <end position="885"/>
    </location>
</feature>
<dbReference type="GO" id="GO:0005524">
    <property type="term" value="F:ATP binding"/>
    <property type="evidence" value="ECO:0007669"/>
    <property type="project" value="UniProtKB-KW"/>
</dbReference>